<dbReference type="Proteomes" id="UP000252706">
    <property type="component" value="Unassembled WGS sequence"/>
</dbReference>
<dbReference type="RefSeq" id="WP_113824651.1">
    <property type="nucleotide sequence ID" value="NZ_QOCE01000038.1"/>
</dbReference>
<organism evidence="2 3">
    <name type="scientific">Phaeobacter gallaeciensis</name>
    <dbReference type="NCBI Taxonomy" id="60890"/>
    <lineage>
        <taxon>Bacteria</taxon>
        <taxon>Pseudomonadati</taxon>
        <taxon>Pseudomonadota</taxon>
        <taxon>Alphaproteobacteria</taxon>
        <taxon>Rhodobacterales</taxon>
        <taxon>Roseobacteraceae</taxon>
        <taxon>Phaeobacter</taxon>
    </lineage>
</organism>
<sequence length="69" mass="7786">MTLMTANRSCAPSRFSLLRVLTSAHGTWRQRQTLRALDADALKDIGISKSEAQAEAKRPLWDAPETWRC</sequence>
<dbReference type="InterPro" id="IPR009506">
    <property type="entry name" value="YjiS-like"/>
</dbReference>
<dbReference type="EMBL" id="QOCE01000038">
    <property type="protein sequence ID" value="RBW52934.1"/>
    <property type="molecule type" value="Genomic_DNA"/>
</dbReference>
<dbReference type="AlphaFoldDB" id="A0A366WSU4"/>
<evidence type="ECO:0000313" key="2">
    <source>
        <dbReference type="EMBL" id="RBW52934.1"/>
    </source>
</evidence>
<evidence type="ECO:0000313" key="3">
    <source>
        <dbReference type="Proteomes" id="UP000252706"/>
    </source>
</evidence>
<evidence type="ECO:0000259" key="1">
    <source>
        <dbReference type="Pfam" id="PF06568"/>
    </source>
</evidence>
<feature type="domain" description="YjiS-like" evidence="1">
    <location>
        <begin position="18"/>
        <end position="52"/>
    </location>
</feature>
<reference evidence="2 3" key="1">
    <citation type="submission" date="2018-07" db="EMBL/GenBank/DDBJ databases">
        <title>Modular assembly of carbohydrate-degrading microbial communities in the ocean.</title>
        <authorList>
            <person name="Enke T.N."/>
            <person name="Datta M.S."/>
            <person name="Schwartzman J.A."/>
            <person name="Cermak N."/>
            <person name="Schmitz D.A."/>
            <person name="Barrere J."/>
            <person name="Cordero O.X."/>
        </authorList>
    </citation>
    <scope>NUCLEOTIDE SEQUENCE [LARGE SCALE GENOMIC DNA]</scope>
    <source>
        <strain evidence="2 3">C3M10</strain>
    </source>
</reference>
<comment type="caution">
    <text evidence="2">The sequence shown here is derived from an EMBL/GenBank/DDBJ whole genome shotgun (WGS) entry which is preliminary data.</text>
</comment>
<dbReference type="Pfam" id="PF06568">
    <property type="entry name" value="YjiS-like"/>
    <property type="match status" value="1"/>
</dbReference>
<dbReference type="OrthoDB" id="8096613at2"/>
<gene>
    <name evidence="2" type="ORF">DS909_17060</name>
</gene>
<accession>A0A366WSU4</accession>
<name>A0A366WSU4_9RHOB</name>
<proteinExistence type="predicted"/>
<protein>
    <recommendedName>
        <fullName evidence="1">YjiS-like domain-containing protein</fullName>
    </recommendedName>
</protein>